<evidence type="ECO:0000313" key="2">
    <source>
        <dbReference type="Proteomes" id="UP001424741"/>
    </source>
</evidence>
<sequence length="111" mass="12246">MNTYQILFHGYGFDVVVDGESGAISGFYTTRRIKAGSPEEAYLAALSSLKEEEKTKALMDESLSNGGQPNFDAEHISEVSLLNRLFGRSPKGFIFYSDSEEPENESSNIPN</sequence>
<proteinExistence type="predicted"/>
<comment type="caution">
    <text evidence="1">The sequence shown here is derived from an EMBL/GenBank/DDBJ whole genome shotgun (WGS) entry which is preliminary data.</text>
</comment>
<dbReference type="Proteomes" id="UP001424741">
    <property type="component" value="Unassembled WGS sequence"/>
</dbReference>
<gene>
    <name evidence="1" type="ORF">Rhal01_02613</name>
</gene>
<keyword evidence="2" id="KW-1185">Reference proteome</keyword>
<dbReference type="EMBL" id="BAABRL010000008">
    <property type="protein sequence ID" value="GAA5496430.1"/>
    <property type="molecule type" value="Genomic_DNA"/>
</dbReference>
<name>A0ABP9V359_9BACT</name>
<evidence type="ECO:0000313" key="1">
    <source>
        <dbReference type="EMBL" id="GAA5496430.1"/>
    </source>
</evidence>
<organism evidence="1 2">
    <name type="scientific">Rubritalea halochordaticola</name>
    <dbReference type="NCBI Taxonomy" id="714537"/>
    <lineage>
        <taxon>Bacteria</taxon>
        <taxon>Pseudomonadati</taxon>
        <taxon>Verrucomicrobiota</taxon>
        <taxon>Verrucomicrobiia</taxon>
        <taxon>Verrucomicrobiales</taxon>
        <taxon>Rubritaleaceae</taxon>
        <taxon>Rubritalea</taxon>
    </lineage>
</organism>
<protein>
    <submittedName>
        <fullName evidence="1">Uncharacterized protein</fullName>
    </submittedName>
</protein>
<accession>A0ABP9V359</accession>
<reference evidence="1 2" key="1">
    <citation type="submission" date="2024-02" db="EMBL/GenBank/DDBJ databases">
        <title>Rubritalea halochordaticola NBRC 107102.</title>
        <authorList>
            <person name="Ichikawa N."/>
            <person name="Katano-Makiyama Y."/>
            <person name="Hidaka K."/>
        </authorList>
    </citation>
    <scope>NUCLEOTIDE SEQUENCE [LARGE SCALE GENOMIC DNA]</scope>
    <source>
        <strain evidence="1 2">NBRC 107102</strain>
    </source>
</reference>
<dbReference type="RefSeq" id="WP_346189111.1">
    <property type="nucleotide sequence ID" value="NZ_BAABRL010000008.1"/>
</dbReference>